<keyword evidence="1 2" id="KW-0808">Transferase</keyword>
<dbReference type="InterPro" id="IPR044855">
    <property type="entry name" value="CoA-Trfase_III_dom3_sf"/>
</dbReference>
<protein>
    <submittedName>
        <fullName evidence="2">Benzylsuccinate CoA-transferase BbsF subunit</fullName>
        <ecNumber evidence="2">2.8.3.15</ecNumber>
    </submittedName>
</protein>
<dbReference type="InterPro" id="IPR003673">
    <property type="entry name" value="CoA-Trfase_fam_III"/>
</dbReference>
<dbReference type="SUPFAM" id="SSF89796">
    <property type="entry name" value="CoA-transferase family III (CaiB/BaiF)"/>
    <property type="match status" value="1"/>
</dbReference>
<keyword evidence="3" id="KW-1185">Reference proteome</keyword>
<proteinExistence type="predicted"/>
<dbReference type="EMBL" id="JACHHZ010000003">
    <property type="protein sequence ID" value="MBB6093802.1"/>
    <property type="molecule type" value="Genomic_DNA"/>
</dbReference>
<dbReference type="InterPro" id="IPR050483">
    <property type="entry name" value="CoA-transferase_III_domain"/>
</dbReference>
<dbReference type="GO" id="GO:0033877">
    <property type="term" value="F:succinyl-CoA:(R)-benzylsuccinate CoA-transferase activity"/>
    <property type="evidence" value="ECO:0007669"/>
    <property type="project" value="UniProtKB-EC"/>
</dbReference>
<dbReference type="PANTHER" id="PTHR48207">
    <property type="entry name" value="SUCCINATE--HYDROXYMETHYLGLUTARATE COA-TRANSFERASE"/>
    <property type="match status" value="1"/>
</dbReference>
<dbReference type="InterPro" id="IPR023606">
    <property type="entry name" value="CoA-Trfase_III_dom_1_sf"/>
</dbReference>
<dbReference type="RefSeq" id="WP_184332521.1">
    <property type="nucleotide sequence ID" value="NZ_JACHHZ010000003.1"/>
</dbReference>
<dbReference type="PANTHER" id="PTHR48207:SF3">
    <property type="entry name" value="SUCCINATE--HYDROXYMETHYLGLUTARATE COA-TRANSFERASE"/>
    <property type="match status" value="1"/>
</dbReference>
<accession>A0A841HP09</accession>
<dbReference type="AlphaFoldDB" id="A0A841HP09"/>
<comment type="caution">
    <text evidence="2">The sequence shown here is derived from an EMBL/GenBank/DDBJ whole genome shotgun (WGS) entry which is preliminary data.</text>
</comment>
<organism evidence="2 3">
    <name type="scientific">Povalibacter uvarum</name>
    <dbReference type="NCBI Taxonomy" id="732238"/>
    <lineage>
        <taxon>Bacteria</taxon>
        <taxon>Pseudomonadati</taxon>
        <taxon>Pseudomonadota</taxon>
        <taxon>Gammaproteobacteria</taxon>
        <taxon>Steroidobacterales</taxon>
        <taxon>Steroidobacteraceae</taxon>
        <taxon>Povalibacter</taxon>
    </lineage>
</organism>
<dbReference type="Pfam" id="PF02515">
    <property type="entry name" value="CoA_transf_3"/>
    <property type="match status" value="1"/>
</dbReference>
<reference evidence="2 3" key="1">
    <citation type="submission" date="2020-08" db="EMBL/GenBank/DDBJ databases">
        <title>Genomic Encyclopedia of Type Strains, Phase IV (KMG-IV): sequencing the most valuable type-strain genomes for metagenomic binning, comparative biology and taxonomic classification.</title>
        <authorList>
            <person name="Goeker M."/>
        </authorList>
    </citation>
    <scope>NUCLEOTIDE SEQUENCE [LARGE SCALE GENOMIC DNA]</scope>
    <source>
        <strain evidence="2 3">DSM 26723</strain>
    </source>
</reference>
<sequence>MKPLAGVRIADFSWVGAGPRATKDLADYGATVIKVESRQRLDLGRVSPPFKNGVQHPDGSAFFAISNTSKRSVTINLADPRGVAVAKRLIEWSDVVVENFGKGYMERIGLSYETLQGIRPGIIQVSVSVAGRTGPNANLRGYGNSAAALSGLAALSGWPDRPPHMPPFAYGDVVAPIFATIAVLAAIEHRRQTGHGQHVDVSQVEPLVHVLADRFVERQLTGEARKPGNRASGIAPHGIYPCRGDDKWCAIAVRSDAEWSRLCEAMNSPGSASDPRFSSMASRKANEDELDRVVAAWSLDRDKHELAELLASQGVPAEAVQNGREVFTDPELAAVGHYIRTPHAVLGECEMPGPPVRFSSSEVAMGPSPLLGEHNREVFVDLLGLSEQEVADLVTAGALS</sequence>
<evidence type="ECO:0000256" key="1">
    <source>
        <dbReference type="ARBA" id="ARBA00022679"/>
    </source>
</evidence>
<dbReference type="Gene3D" id="3.40.50.10540">
    <property type="entry name" value="Crotonobetainyl-coa:carnitine coa-transferase, domain 1"/>
    <property type="match status" value="1"/>
</dbReference>
<evidence type="ECO:0000313" key="3">
    <source>
        <dbReference type="Proteomes" id="UP000588068"/>
    </source>
</evidence>
<evidence type="ECO:0000313" key="2">
    <source>
        <dbReference type="EMBL" id="MBB6093802.1"/>
    </source>
</evidence>
<dbReference type="Gene3D" id="3.30.1540.10">
    <property type="entry name" value="formyl-coa transferase, domain 3"/>
    <property type="match status" value="1"/>
</dbReference>
<gene>
    <name evidence="2" type="ORF">HNQ60_002683</name>
</gene>
<dbReference type="Proteomes" id="UP000588068">
    <property type="component" value="Unassembled WGS sequence"/>
</dbReference>
<name>A0A841HP09_9GAMM</name>
<dbReference type="EC" id="2.8.3.15" evidence="2"/>